<evidence type="ECO:0000313" key="1">
    <source>
        <dbReference type="EMBL" id="KAL3866694.1"/>
    </source>
</evidence>
<dbReference type="InterPro" id="IPR036875">
    <property type="entry name" value="Znf_CCHC_sf"/>
</dbReference>
<organism evidence="1 2">
    <name type="scientific">Sinanodonta woodiana</name>
    <name type="common">Chinese pond mussel</name>
    <name type="synonym">Anodonta woodiana</name>
    <dbReference type="NCBI Taxonomy" id="1069815"/>
    <lineage>
        <taxon>Eukaryota</taxon>
        <taxon>Metazoa</taxon>
        <taxon>Spiralia</taxon>
        <taxon>Lophotrochozoa</taxon>
        <taxon>Mollusca</taxon>
        <taxon>Bivalvia</taxon>
        <taxon>Autobranchia</taxon>
        <taxon>Heteroconchia</taxon>
        <taxon>Palaeoheterodonta</taxon>
        <taxon>Unionida</taxon>
        <taxon>Unionoidea</taxon>
        <taxon>Unionidae</taxon>
        <taxon>Unioninae</taxon>
        <taxon>Sinanodonta</taxon>
    </lineage>
</organism>
<comment type="caution">
    <text evidence="1">The sequence shown here is derived from an EMBL/GenBank/DDBJ whole genome shotgun (WGS) entry which is preliminary data.</text>
</comment>
<proteinExistence type="predicted"/>
<accession>A0ABD3VYK8</accession>
<sequence length="121" mass="13898">MSLWDNAKLTQKLAEGGNKINTVYQIGNKTHKISVIESDTPLKPLIQIGTTGTRYWLEQYKNKPRFCSNCKHWGHYSSKCRNQAHCNYCGEKQGRVQKTKTKMRTMSRTTLAQIPHMPGNN</sequence>
<protein>
    <recommendedName>
        <fullName evidence="3">CCHC-type domain-containing protein</fullName>
    </recommendedName>
</protein>
<evidence type="ECO:0008006" key="3">
    <source>
        <dbReference type="Google" id="ProtNLM"/>
    </source>
</evidence>
<reference evidence="1 2" key="1">
    <citation type="submission" date="2024-11" db="EMBL/GenBank/DDBJ databases">
        <title>Chromosome-level genome assembly of the freshwater bivalve Anodonta woodiana.</title>
        <authorList>
            <person name="Chen X."/>
        </authorList>
    </citation>
    <scope>NUCLEOTIDE SEQUENCE [LARGE SCALE GENOMIC DNA]</scope>
    <source>
        <strain evidence="1">MN2024</strain>
        <tissue evidence="1">Gills</tissue>
    </source>
</reference>
<name>A0ABD3VYK8_SINWO</name>
<keyword evidence="2" id="KW-1185">Reference proteome</keyword>
<dbReference type="EMBL" id="JBJQND010000009">
    <property type="protein sequence ID" value="KAL3866694.1"/>
    <property type="molecule type" value="Genomic_DNA"/>
</dbReference>
<dbReference type="Proteomes" id="UP001634394">
    <property type="component" value="Unassembled WGS sequence"/>
</dbReference>
<gene>
    <name evidence="1" type="ORF">ACJMK2_043975</name>
</gene>
<evidence type="ECO:0000313" key="2">
    <source>
        <dbReference type="Proteomes" id="UP001634394"/>
    </source>
</evidence>
<dbReference type="AlphaFoldDB" id="A0ABD3VYK8"/>
<dbReference type="SUPFAM" id="SSF57756">
    <property type="entry name" value="Retrovirus zinc finger-like domains"/>
    <property type="match status" value="1"/>
</dbReference>